<dbReference type="Pfam" id="PF21884">
    <property type="entry name" value="ZUO1-like_ZHD"/>
    <property type="match status" value="1"/>
</dbReference>
<dbReference type="VEuPathDB" id="TriTrypDB:BSAL_79365"/>
<sequence length="467" mass="53363">MRCHYEVLNVDKKATFDEIRSSYKKQALLCHPDKNHGNTEEAAQRFKEVQNAYAVLSDATEREWYDAHRDSILNGDGEGTCAPDEINLYDYFSARCYTGFGDDDESFFTVYGRVFDTLIEEECGHSDTAKNWPKFGKGDAAYKDVAKFYAHWRSFNTNKTFAWKDEYKLNEIPDRQSRRAAERINMKERAAARKSFMSIVTDLTDLVMRRDPRVAAEKQRAEEEQARKDEEKKAREDIAAKRRREANEKLWAEAAEKEDQELRARQERGDHDDGEVLELLYEKQRLMEQRRKKGTAAVVGRADEALLDENAPIAESQFDVEDATEKFSKQCKACKKGFNAEKQWTEHLNSAKHKTRIKQLASKGTDVTALMGEDWVEDTSKSTEAKPAPVAPVAPSIDETSTAEPPHNSKKAGKNDKKNTEPTTKPTKPVKGSKKHALPPSESESEEEEEEFVPAKKNAFQIFAQRK</sequence>
<feature type="domain" description="J" evidence="5">
    <location>
        <begin position="3"/>
        <end position="69"/>
    </location>
</feature>
<dbReference type="InterPro" id="IPR013087">
    <property type="entry name" value="Znf_C2H2_type"/>
</dbReference>
<feature type="compositionally biased region" description="Low complexity" evidence="4">
    <location>
        <begin position="421"/>
        <end position="430"/>
    </location>
</feature>
<dbReference type="PANTHER" id="PTHR44029:SF1">
    <property type="entry name" value="DNAJ HOMOLOG SUBFAMILY C MEMBER 21"/>
    <property type="match status" value="1"/>
</dbReference>
<dbReference type="GO" id="GO:0008270">
    <property type="term" value="F:zinc ion binding"/>
    <property type="evidence" value="ECO:0007669"/>
    <property type="project" value="UniProtKB-KW"/>
</dbReference>
<organism evidence="6 7">
    <name type="scientific">Bodo saltans</name>
    <name type="common">Flagellated protozoan</name>
    <dbReference type="NCBI Taxonomy" id="75058"/>
    <lineage>
        <taxon>Eukaryota</taxon>
        <taxon>Discoba</taxon>
        <taxon>Euglenozoa</taxon>
        <taxon>Kinetoplastea</taxon>
        <taxon>Metakinetoplastina</taxon>
        <taxon>Eubodonida</taxon>
        <taxon>Bodonidae</taxon>
        <taxon>Bodo</taxon>
    </lineage>
</organism>
<evidence type="ECO:0000256" key="3">
    <source>
        <dbReference type="ARBA" id="ARBA00022833"/>
    </source>
</evidence>
<dbReference type="Pfam" id="PF00226">
    <property type="entry name" value="DnaJ"/>
    <property type="match status" value="1"/>
</dbReference>
<feature type="region of interest" description="Disordered" evidence="4">
    <location>
        <begin position="213"/>
        <end position="239"/>
    </location>
</feature>
<dbReference type="CDD" id="cd06257">
    <property type="entry name" value="DnaJ"/>
    <property type="match status" value="1"/>
</dbReference>
<dbReference type="Pfam" id="PF12171">
    <property type="entry name" value="zf-C2H2_jaz"/>
    <property type="match status" value="1"/>
</dbReference>
<keyword evidence="7" id="KW-1185">Reference proteome</keyword>
<proteinExistence type="predicted"/>
<evidence type="ECO:0000256" key="2">
    <source>
        <dbReference type="ARBA" id="ARBA00022771"/>
    </source>
</evidence>
<dbReference type="InterPro" id="IPR018253">
    <property type="entry name" value="DnaJ_domain_CS"/>
</dbReference>
<dbReference type="Gene3D" id="3.30.160.60">
    <property type="entry name" value="Classic Zinc Finger"/>
    <property type="match status" value="1"/>
</dbReference>
<evidence type="ECO:0000259" key="5">
    <source>
        <dbReference type="PROSITE" id="PS50076"/>
    </source>
</evidence>
<reference evidence="7" key="1">
    <citation type="submission" date="2015-09" db="EMBL/GenBank/DDBJ databases">
        <authorList>
            <consortium name="Pathogen Informatics"/>
        </authorList>
    </citation>
    <scope>NUCLEOTIDE SEQUENCE [LARGE SCALE GENOMIC DNA]</scope>
    <source>
        <strain evidence="7">Lake Konstanz</strain>
    </source>
</reference>
<dbReference type="GO" id="GO:0003676">
    <property type="term" value="F:nucleic acid binding"/>
    <property type="evidence" value="ECO:0007669"/>
    <property type="project" value="InterPro"/>
</dbReference>
<dbReference type="InterPro" id="IPR051964">
    <property type="entry name" value="Chaperone_stress_response"/>
</dbReference>
<dbReference type="InterPro" id="IPR003604">
    <property type="entry name" value="Matrin/U1-like-C_Znf_C2H2"/>
</dbReference>
<dbReference type="Gene3D" id="1.10.287.110">
    <property type="entry name" value="DnaJ domain"/>
    <property type="match status" value="1"/>
</dbReference>
<dbReference type="Proteomes" id="UP000051952">
    <property type="component" value="Unassembled WGS sequence"/>
</dbReference>
<dbReference type="SMART" id="SM00271">
    <property type="entry name" value="DnaJ"/>
    <property type="match status" value="1"/>
</dbReference>
<dbReference type="PROSITE" id="PS00636">
    <property type="entry name" value="DNAJ_1"/>
    <property type="match status" value="1"/>
</dbReference>
<dbReference type="PROSITE" id="PS00028">
    <property type="entry name" value="ZINC_FINGER_C2H2_1"/>
    <property type="match status" value="1"/>
</dbReference>
<dbReference type="OrthoDB" id="552049at2759"/>
<dbReference type="PROSITE" id="PS50076">
    <property type="entry name" value="DNAJ_2"/>
    <property type="match status" value="1"/>
</dbReference>
<dbReference type="PANTHER" id="PTHR44029">
    <property type="entry name" value="DNAJ HOMOLOG SUBFAMILY C MEMBER 21"/>
    <property type="match status" value="1"/>
</dbReference>
<keyword evidence="1" id="KW-0479">Metal-binding</keyword>
<dbReference type="InterPro" id="IPR022755">
    <property type="entry name" value="Znf_C2H2_jaz"/>
</dbReference>
<dbReference type="SMART" id="SM00451">
    <property type="entry name" value="ZnF_U1"/>
    <property type="match status" value="1"/>
</dbReference>
<keyword evidence="3" id="KW-0862">Zinc</keyword>
<dbReference type="EMBL" id="CYKH01000812">
    <property type="protein sequence ID" value="CUG43629.1"/>
    <property type="molecule type" value="Genomic_DNA"/>
</dbReference>
<keyword evidence="2" id="KW-0863">Zinc-finger</keyword>
<evidence type="ECO:0000313" key="7">
    <source>
        <dbReference type="Proteomes" id="UP000051952"/>
    </source>
</evidence>
<dbReference type="OMA" id="ACKKQFK"/>
<feature type="region of interest" description="Disordered" evidence="4">
    <location>
        <begin position="350"/>
        <end position="456"/>
    </location>
</feature>
<dbReference type="InterPro" id="IPR036869">
    <property type="entry name" value="J_dom_sf"/>
</dbReference>
<dbReference type="InterPro" id="IPR054076">
    <property type="entry name" value="ZUO1-like_ZHD"/>
</dbReference>
<evidence type="ECO:0000256" key="1">
    <source>
        <dbReference type="ARBA" id="ARBA00022723"/>
    </source>
</evidence>
<dbReference type="AlphaFoldDB" id="A0A0S4J1C8"/>
<evidence type="ECO:0000256" key="4">
    <source>
        <dbReference type="SAM" id="MobiDB-lite"/>
    </source>
</evidence>
<dbReference type="SUPFAM" id="SSF57667">
    <property type="entry name" value="beta-beta-alpha zinc fingers"/>
    <property type="match status" value="1"/>
</dbReference>
<feature type="compositionally biased region" description="Low complexity" evidence="4">
    <location>
        <begin position="385"/>
        <end position="395"/>
    </location>
</feature>
<gene>
    <name evidence="6" type="ORF">BSAL_79365</name>
</gene>
<protein>
    <submittedName>
        <fullName evidence="6">DNA-J chaperone, putative</fullName>
    </submittedName>
</protein>
<accession>A0A0S4J1C8</accession>
<dbReference type="PRINTS" id="PR00625">
    <property type="entry name" value="JDOMAIN"/>
</dbReference>
<evidence type="ECO:0000313" key="6">
    <source>
        <dbReference type="EMBL" id="CUG43629.1"/>
    </source>
</evidence>
<dbReference type="GO" id="GO:0005737">
    <property type="term" value="C:cytoplasm"/>
    <property type="evidence" value="ECO:0007669"/>
    <property type="project" value="TreeGrafter"/>
</dbReference>
<dbReference type="InterPro" id="IPR036236">
    <property type="entry name" value="Znf_C2H2_sf"/>
</dbReference>
<name>A0A0S4J1C8_BODSA</name>
<feature type="compositionally biased region" description="Acidic residues" evidence="4">
    <location>
        <begin position="443"/>
        <end position="452"/>
    </location>
</feature>
<dbReference type="SUPFAM" id="SSF46565">
    <property type="entry name" value="Chaperone J-domain"/>
    <property type="match status" value="1"/>
</dbReference>
<dbReference type="InterPro" id="IPR001623">
    <property type="entry name" value="DnaJ_domain"/>
</dbReference>